<feature type="region of interest" description="Disordered" evidence="1">
    <location>
        <begin position="444"/>
        <end position="548"/>
    </location>
</feature>
<dbReference type="InterPro" id="IPR006311">
    <property type="entry name" value="TAT_signal"/>
</dbReference>
<dbReference type="PANTHER" id="PTHR42736">
    <property type="entry name" value="PROTEIN-GLUTAMINE GAMMA-GLUTAMYLTRANSFERASE"/>
    <property type="match status" value="1"/>
</dbReference>
<evidence type="ECO:0000313" key="4">
    <source>
        <dbReference type="Proteomes" id="UP000471521"/>
    </source>
</evidence>
<keyword evidence="4" id="KW-1185">Reference proteome</keyword>
<dbReference type="Gene3D" id="3.10.620.30">
    <property type="match status" value="1"/>
</dbReference>
<reference evidence="3 4" key="1">
    <citation type="submission" date="2019-12" db="EMBL/GenBank/DDBJ databases">
        <title>Isolation and characterization of three novel carbon monoxide-oxidizing members of Halobacteria from salione crusts and soils.</title>
        <authorList>
            <person name="Myers M.R."/>
            <person name="King G.M."/>
        </authorList>
    </citation>
    <scope>NUCLEOTIDE SEQUENCE [LARGE SCALE GENOMIC DNA]</scope>
    <source>
        <strain evidence="3 4">PCN9</strain>
    </source>
</reference>
<feature type="compositionally biased region" description="Low complexity" evidence="1">
    <location>
        <begin position="468"/>
        <end position="506"/>
    </location>
</feature>
<dbReference type="Pfam" id="PF01841">
    <property type="entry name" value="Transglut_core"/>
    <property type="match status" value="1"/>
</dbReference>
<dbReference type="RefSeq" id="WP_159527094.1">
    <property type="nucleotide sequence ID" value="NZ_WUUU01000134.1"/>
</dbReference>
<dbReference type="Proteomes" id="UP000471521">
    <property type="component" value="Unassembled WGS sequence"/>
</dbReference>
<name>A0A6B0SIQ0_9EURY</name>
<dbReference type="OrthoDB" id="18481at2157"/>
<evidence type="ECO:0000256" key="1">
    <source>
        <dbReference type="SAM" id="MobiDB-lite"/>
    </source>
</evidence>
<protein>
    <recommendedName>
        <fullName evidence="2">Transglutaminase-like domain-containing protein</fullName>
    </recommendedName>
</protein>
<sequence>MSDAPDGPDTRRALLAVVCVLGLVVASTAAPALANQAPLGGLDSPPRPSDVPDFVRNLPGVEQFIGDTDPRTDLEFGTSAFGALTPGDSTDVGGAVSPEQQRDAKSAHFVAETSNSTYWRTGAYTTYTGSGWTRENVNRVQPPRPPHSRPTHWASVTLRKTATNLPTPWRPVDLNLECGEEIPCNQELSLTPTSDIESSPPMKAGATYRVQSVEPVDDPAVLRDVRVAGSVVSTEYNTVETTDRVRELAAEVTSDADNRYDAAKAVESYLESEKTYSLTDVPEPGETIADQFLFEQSAGYCEYFATTMTVMLRAQDVPARYVVGYQGGERVGPDRYLVRGANAHAWVEVYFEDVGWVRFDPTPSDARSDVRSDLHENDPDFRVALNQSAVPGEDVTANVTTAGLPARGVTVVVNGDSVGSTNAAGEVTFTVPYTETLNVTVLPTNDTGTVPLSPENASAGGPGARSDPAAAGVPGPSAAYSVRRPRSASRAPLAVTRRSPSSPTTRTARHSGSTCGRTSDSPSTATRNPASSGRCRSQSRASRSLTRR</sequence>
<dbReference type="EMBL" id="WUUU01000134">
    <property type="protein sequence ID" value="MXR21644.1"/>
    <property type="molecule type" value="Genomic_DNA"/>
</dbReference>
<dbReference type="InterPro" id="IPR002931">
    <property type="entry name" value="Transglutaminase-like"/>
</dbReference>
<dbReference type="AlphaFoldDB" id="A0A6B0SIQ0"/>
<accession>A0A6B0SIQ0</accession>
<feature type="compositionally biased region" description="Polar residues" evidence="1">
    <location>
        <begin position="512"/>
        <end position="548"/>
    </location>
</feature>
<dbReference type="PROSITE" id="PS51318">
    <property type="entry name" value="TAT"/>
    <property type="match status" value="1"/>
</dbReference>
<evidence type="ECO:0000259" key="2">
    <source>
        <dbReference type="SMART" id="SM00460"/>
    </source>
</evidence>
<proteinExistence type="predicted"/>
<gene>
    <name evidence="3" type="ORF">GRX66_13885</name>
</gene>
<dbReference type="InterPro" id="IPR038765">
    <property type="entry name" value="Papain-like_cys_pep_sf"/>
</dbReference>
<dbReference type="PANTHER" id="PTHR42736:SF1">
    <property type="entry name" value="PROTEIN-GLUTAMINE GAMMA-GLUTAMYLTRANSFERASE"/>
    <property type="match status" value="1"/>
</dbReference>
<comment type="caution">
    <text evidence="3">The sequence shown here is derived from an EMBL/GenBank/DDBJ whole genome shotgun (WGS) entry which is preliminary data.</text>
</comment>
<dbReference type="SUPFAM" id="SSF54001">
    <property type="entry name" value="Cysteine proteinases"/>
    <property type="match status" value="1"/>
</dbReference>
<evidence type="ECO:0000313" key="3">
    <source>
        <dbReference type="EMBL" id="MXR21644.1"/>
    </source>
</evidence>
<feature type="region of interest" description="Disordered" evidence="1">
    <location>
        <begin position="80"/>
        <end position="104"/>
    </location>
</feature>
<organism evidence="3 4">
    <name type="scientific">Halobacterium bonnevillei</name>
    <dbReference type="NCBI Taxonomy" id="2692200"/>
    <lineage>
        <taxon>Archaea</taxon>
        <taxon>Methanobacteriati</taxon>
        <taxon>Methanobacteriota</taxon>
        <taxon>Stenosarchaea group</taxon>
        <taxon>Halobacteria</taxon>
        <taxon>Halobacteriales</taxon>
        <taxon>Halobacteriaceae</taxon>
        <taxon>Halobacterium</taxon>
    </lineage>
</organism>
<dbReference type="InterPro" id="IPR052901">
    <property type="entry name" value="Bact_TGase-like"/>
</dbReference>
<dbReference type="SMART" id="SM00460">
    <property type="entry name" value="TGc"/>
    <property type="match status" value="1"/>
</dbReference>
<feature type="domain" description="Transglutaminase-like" evidence="2">
    <location>
        <begin position="293"/>
        <end position="363"/>
    </location>
</feature>